<comment type="caution">
    <text evidence="2">The sequence shown here is derived from an EMBL/GenBank/DDBJ whole genome shotgun (WGS) entry which is preliminary data.</text>
</comment>
<keyword evidence="3" id="KW-1185">Reference proteome</keyword>
<dbReference type="AlphaFoldDB" id="A0A1R3I7J9"/>
<accession>A0A1R3I7J9</accession>
<name>A0A1R3I7J9_9ROSI</name>
<proteinExistence type="predicted"/>
<keyword evidence="1" id="KW-0472">Membrane</keyword>
<dbReference type="Proteomes" id="UP000187203">
    <property type="component" value="Unassembled WGS sequence"/>
</dbReference>
<evidence type="ECO:0000313" key="3">
    <source>
        <dbReference type="Proteomes" id="UP000187203"/>
    </source>
</evidence>
<feature type="transmembrane region" description="Helical" evidence="1">
    <location>
        <begin position="21"/>
        <end position="49"/>
    </location>
</feature>
<dbReference type="EMBL" id="AWUE01018731">
    <property type="protein sequence ID" value="OMO78577.1"/>
    <property type="molecule type" value="Genomic_DNA"/>
</dbReference>
<keyword evidence="1" id="KW-1133">Transmembrane helix</keyword>
<organism evidence="2 3">
    <name type="scientific">Corchorus olitorius</name>
    <dbReference type="NCBI Taxonomy" id="93759"/>
    <lineage>
        <taxon>Eukaryota</taxon>
        <taxon>Viridiplantae</taxon>
        <taxon>Streptophyta</taxon>
        <taxon>Embryophyta</taxon>
        <taxon>Tracheophyta</taxon>
        <taxon>Spermatophyta</taxon>
        <taxon>Magnoliopsida</taxon>
        <taxon>eudicotyledons</taxon>
        <taxon>Gunneridae</taxon>
        <taxon>Pentapetalae</taxon>
        <taxon>rosids</taxon>
        <taxon>malvids</taxon>
        <taxon>Malvales</taxon>
        <taxon>Malvaceae</taxon>
        <taxon>Grewioideae</taxon>
        <taxon>Apeibeae</taxon>
        <taxon>Corchorus</taxon>
    </lineage>
</organism>
<evidence type="ECO:0000313" key="2">
    <source>
        <dbReference type="EMBL" id="OMO78577.1"/>
    </source>
</evidence>
<sequence length="52" mass="6006">MNRRFVGVTFVTFMRIKIRDAGAPLCFPSSSLTDSALFPFSLFFFLFVWSSF</sequence>
<keyword evidence="1" id="KW-0812">Transmembrane</keyword>
<reference evidence="3" key="1">
    <citation type="submission" date="2013-09" db="EMBL/GenBank/DDBJ databases">
        <title>Corchorus olitorius genome sequencing.</title>
        <authorList>
            <person name="Alam M."/>
            <person name="Haque M.S."/>
            <person name="Islam M.S."/>
            <person name="Emdad E.M."/>
            <person name="Islam M.M."/>
            <person name="Ahmed B."/>
            <person name="Halim A."/>
            <person name="Hossen Q.M.M."/>
            <person name="Hossain M.Z."/>
            <person name="Ahmed R."/>
            <person name="Khan M.M."/>
            <person name="Islam R."/>
            <person name="Rashid M.M."/>
            <person name="Khan S.A."/>
            <person name="Rahman M.S."/>
            <person name="Alam M."/>
            <person name="Yahiya A.S."/>
            <person name="Khan M.S."/>
            <person name="Azam M.S."/>
            <person name="Haque T."/>
            <person name="Lashkar M.Z.H."/>
            <person name="Akhand A.I."/>
            <person name="Morshed G."/>
            <person name="Roy S."/>
            <person name="Uddin K.S."/>
            <person name="Rabeya T."/>
            <person name="Hossain A.S."/>
            <person name="Chowdhury A."/>
            <person name="Snigdha A.R."/>
            <person name="Mortoza M.S."/>
            <person name="Matin S.A."/>
            <person name="Hoque S.M.E."/>
            <person name="Islam M.K."/>
            <person name="Roy D.K."/>
            <person name="Haider R."/>
            <person name="Moosa M.M."/>
            <person name="Elias S.M."/>
            <person name="Hasan A.M."/>
            <person name="Jahan S."/>
            <person name="Shafiuddin M."/>
            <person name="Mahmood N."/>
            <person name="Shommy N.S."/>
        </authorList>
    </citation>
    <scope>NUCLEOTIDE SEQUENCE [LARGE SCALE GENOMIC DNA]</scope>
    <source>
        <strain evidence="3">cv. O-4</strain>
    </source>
</reference>
<protein>
    <submittedName>
        <fullName evidence="2">Uncharacterized protein</fullName>
    </submittedName>
</protein>
<gene>
    <name evidence="2" type="ORF">COLO4_24709</name>
</gene>
<evidence type="ECO:0000256" key="1">
    <source>
        <dbReference type="SAM" id="Phobius"/>
    </source>
</evidence>